<evidence type="ECO:0000313" key="2">
    <source>
        <dbReference type="EMBL" id="CAD8055152.1"/>
    </source>
</evidence>
<sequence length="267" mass="31388">MAEDLNHFAKYQTYSSYSTIYQELDTPNKTQTLRRNPLEYYTKRGLDPPKTIYGDPAQILDPQIPQKQDQHKEENTVGSVHHFASEIDRLCLEVGKILQKPQSIKDQLNNKKKKPQEQNQDYPSNDMHIQSLKQIKSFNDFNPSIQQYNTQQLLHEQQQEQRQVKVDQSIKANYQKQGLQLELSPQNYQIDPLLQQKRDEYLFQNQKKSIQQLYQRNHKAVLAVDEEQKKMKQNQRSQGGSLTELAQHQDEEIQKAIRVLQGGQKKT</sequence>
<gene>
    <name evidence="2" type="ORF">PPRIM_AZ9-3.1.T0230035</name>
</gene>
<organism evidence="2 3">
    <name type="scientific">Paramecium primaurelia</name>
    <dbReference type="NCBI Taxonomy" id="5886"/>
    <lineage>
        <taxon>Eukaryota</taxon>
        <taxon>Sar</taxon>
        <taxon>Alveolata</taxon>
        <taxon>Ciliophora</taxon>
        <taxon>Intramacronucleata</taxon>
        <taxon>Oligohymenophorea</taxon>
        <taxon>Peniculida</taxon>
        <taxon>Parameciidae</taxon>
        <taxon>Paramecium</taxon>
    </lineage>
</organism>
<dbReference type="Proteomes" id="UP000688137">
    <property type="component" value="Unassembled WGS sequence"/>
</dbReference>
<feature type="region of interest" description="Disordered" evidence="1">
    <location>
        <begin position="227"/>
        <end position="249"/>
    </location>
</feature>
<accession>A0A8S1KPU2</accession>
<evidence type="ECO:0000313" key="3">
    <source>
        <dbReference type="Proteomes" id="UP000688137"/>
    </source>
</evidence>
<protein>
    <submittedName>
        <fullName evidence="2">Uncharacterized protein</fullName>
    </submittedName>
</protein>
<name>A0A8S1KPU2_PARPR</name>
<feature type="compositionally biased region" description="Polar residues" evidence="1">
    <location>
        <begin position="234"/>
        <end position="246"/>
    </location>
</feature>
<evidence type="ECO:0000256" key="1">
    <source>
        <dbReference type="SAM" id="MobiDB-lite"/>
    </source>
</evidence>
<dbReference type="AlphaFoldDB" id="A0A8S1KPU2"/>
<keyword evidence="3" id="KW-1185">Reference proteome</keyword>
<proteinExistence type="predicted"/>
<dbReference type="OMA" id="PKTIYGD"/>
<comment type="caution">
    <text evidence="2">The sequence shown here is derived from an EMBL/GenBank/DDBJ whole genome shotgun (WGS) entry which is preliminary data.</text>
</comment>
<dbReference type="EMBL" id="CAJJDM010000021">
    <property type="protein sequence ID" value="CAD8055152.1"/>
    <property type="molecule type" value="Genomic_DNA"/>
</dbReference>
<feature type="region of interest" description="Disordered" evidence="1">
    <location>
        <begin position="103"/>
        <end position="125"/>
    </location>
</feature>
<reference evidence="2" key="1">
    <citation type="submission" date="2021-01" db="EMBL/GenBank/DDBJ databases">
        <authorList>
            <consortium name="Genoscope - CEA"/>
            <person name="William W."/>
        </authorList>
    </citation>
    <scope>NUCLEOTIDE SEQUENCE</scope>
</reference>